<proteinExistence type="predicted"/>
<evidence type="ECO:0000313" key="2">
    <source>
        <dbReference type="Proteomes" id="UP001162131"/>
    </source>
</evidence>
<dbReference type="EMBL" id="CAJZBQ010000053">
    <property type="protein sequence ID" value="CAG9331198.1"/>
    <property type="molecule type" value="Genomic_DNA"/>
</dbReference>
<gene>
    <name evidence="1" type="ORF">BSTOLATCC_MIC53276</name>
</gene>
<comment type="caution">
    <text evidence="1">The sequence shown here is derived from an EMBL/GenBank/DDBJ whole genome shotgun (WGS) entry which is preliminary data.</text>
</comment>
<organism evidence="1 2">
    <name type="scientific">Blepharisma stoltei</name>
    <dbReference type="NCBI Taxonomy" id="1481888"/>
    <lineage>
        <taxon>Eukaryota</taxon>
        <taxon>Sar</taxon>
        <taxon>Alveolata</taxon>
        <taxon>Ciliophora</taxon>
        <taxon>Postciliodesmatophora</taxon>
        <taxon>Heterotrichea</taxon>
        <taxon>Heterotrichida</taxon>
        <taxon>Blepharismidae</taxon>
        <taxon>Blepharisma</taxon>
    </lineage>
</organism>
<evidence type="ECO:0000313" key="1">
    <source>
        <dbReference type="EMBL" id="CAG9331198.1"/>
    </source>
</evidence>
<sequence>MDDKLNSSFVNAANALSALFKESQNQVEESYQRGKADFYQEVLKWMLDSHNGDIRYVTVENLMEFVNNCLSQPRSISQEIPIEYPLKKFKPSRN</sequence>
<name>A0AAU9K6D5_9CILI</name>
<dbReference type="Proteomes" id="UP001162131">
    <property type="component" value="Unassembled WGS sequence"/>
</dbReference>
<reference evidence="1" key="1">
    <citation type="submission" date="2021-09" db="EMBL/GenBank/DDBJ databases">
        <authorList>
            <consortium name="AG Swart"/>
            <person name="Singh M."/>
            <person name="Singh A."/>
            <person name="Seah K."/>
            <person name="Emmerich C."/>
        </authorList>
    </citation>
    <scope>NUCLEOTIDE SEQUENCE</scope>
    <source>
        <strain evidence="1">ATCC30299</strain>
    </source>
</reference>
<accession>A0AAU9K6D5</accession>
<dbReference type="AlphaFoldDB" id="A0AAU9K6D5"/>
<protein>
    <submittedName>
        <fullName evidence="1">Uncharacterized protein</fullName>
    </submittedName>
</protein>
<keyword evidence="2" id="KW-1185">Reference proteome</keyword>